<dbReference type="Gene3D" id="2.40.50.140">
    <property type="entry name" value="Nucleic acid-binding proteins"/>
    <property type="match status" value="1"/>
</dbReference>
<dbReference type="STRING" id="1806994.A0A507BVY8"/>
<evidence type="ECO:0000256" key="9">
    <source>
        <dbReference type="ARBA" id="ARBA00022884"/>
    </source>
</evidence>
<feature type="domain" description="TRNA-binding" evidence="17">
    <location>
        <begin position="401"/>
        <end position="504"/>
    </location>
</feature>
<evidence type="ECO:0000256" key="3">
    <source>
        <dbReference type="ARBA" id="ARBA00005594"/>
    </source>
</evidence>
<evidence type="ECO:0000256" key="2">
    <source>
        <dbReference type="ARBA" id="ARBA00004496"/>
    </source>
</evidence>
<comment type="caution">
    <text evidence="18">The sequence shown here is derived from an EMBL/GenBank/DDBJ whole genome shotgun (WGS) entry which is preliminary data.</text>
</comment>
<keyword evidence="8 15" id="KW-0067">ATP-binding</keyword>
<dbReference type="InterPro" id="IPR002547">
    <property type="entry name" value="tRNA-bd_dom"/>
</dbReference>
<feature type="signal peptide" evidence="16">
    <location>
        <begin position="1"/>
        <end position="19"/>
    </location>
</feature>
<reference evidence="18 19" key="1">
    <citation type="journal article" date="2019" name="Sci. Rep.">
        <title>Comparative genomics of chytrid fungi reveal insights into the obligate biotrophic and pathogenic lifestyle of Synchytrium endobioticum.</title>
        <authorList>
            <person name="van de Vossenberg B.T.L.H."/>
            <person name="Warris S."/>
            <person name="Nguyen H.D.T."/>
            <person name="van Gent-Pelzer M.P.E."/>
            <person name="Joly D.L."/>
            <person name="van de Geest H.C."/>
            <person name="Bonants P.J.M."/>
            <person name="Smith D.S."/>
            <person name="Levesque C.A."/>
            <person name="van der Lee T.A.J."/>
        </authorList>
    </citation>
    <scope>NUCLEOTIDE SEQUENCE [LARGE SCALE GENOMIC DNA]</scope>
    <source>
        <strain evidence="18 19">JEL517</strain>
    </source>
</reference>
<keyword evidence="12" id="KW-0539">Nucleus</keyword>
<dbReference type="Gene3D" id="1.10.240.10">
    <property type="entry name" value="Tyrosyl-Transfer RNA Synthetase"/>
    <property type="match status" value="1"/>
</dbReference>
<dbReference type="CDD" id="cd00805">
    <property type="entry name" value="TyrRS_core"/>
    <property type="match status" value="1"/>
</dbReference>
<dbReference type="InterPro" id="IPR002305">
    <property type="entry name" value="aa-tRNA-synth_Ic"/>
</dbReference>
<dbReference type="GO" id="GO:0006437">
    <property type="term" value="P:tyrosyl-tRNA aminoacylation"/>
    <property type="evidence" value="ECO:0007669"/>
    <property type="project" value="InterPro"/>
</dbReference>
<keyword evidence="7 15" id="KW-0547">Nucleotide-binding</keyword>
<evidence type="ECO:0000256" key="8">
    <source>
        <dbReference type="ARBA" id="ARBA00022840"/>
    </source>
</evidence>
<dbReference type="Proteomes" id="UP000319731">
    <property type="component" value="Unassembled WGS sequence"/>
</dbReference>
<evidence type="ECO:0000256" key="7">
    <source>
        <dbReference type="ARBA" id="ARBA00022741"/>
    </source>
</evidence>
<evidence type="ECO:0000256" key="5">
    <source>
        <dbReference type="ARBA" id="ARBA00022555"/>
    </source>
</evidence>
<dbReference type="FunFam" id="2.40.50.140:FF:000047">
    <property type="entry name" value="tyrosine--tRNA ligase, cytoplasmic isoform X2"/>
    <property type="match status" value="1"/>
</dbReference>
<dbReference type="NCBIfam" id="TIGR00234">
    <property type="entry name" value="tyrS"/>
    <property type="match status" value="1"/>
</dbReference>
<dbReference type="Pfam" id="PF00579">
    <property type="entry name" value="tRNA-synt_1b"/>
    <property type="match status" value="1"/>
</dbReference>
<dbReference type="FunFam" id="3.40.50.620:FF:000040">
    <property type="entry name" value="Tyrosine--tRNA ligase"/>
    <property type="match status" value="1"/>
</dbReference>
<dbReference type="InterPro" id="IPR002307">
    <property type="entry name" value="Tyr-tRNA-ligase"/>
</dbReference>
<dbReference type="EC" id="6.1.1.1" evidence="15"/>
<accession>A0A507BVY8</accession>
<dbReference type="InterPro" id="IPR014729">
    <property type="entry name" value="Rossmann-like_a/b/a_fold"/>
</dbReference>
<comment type="catalytic activity">
    <reaction evidence="13">
        <text>tRNA(Tyr) + L-tyrosine + ATP = L-tyrosyl-tRNA(Tyr) + AMP + diphosphate + H(+)</text>
        <dbReference type="Rhea" id="RHEA:10220"/>
        <dbReference type="Rhea" id="RHEA-COMP:9706"/>
        <dbReference type="Rhea" id="RHEA-COMP:9707"/>
        <dbReference type="ChEBI" id="CHEBI:15378"/>
        <dbReference type="ChEBI" id="CHEBI:30616"/>
        <dbReference type="ChEBI" id="CHEBI:33019"/>
        <dbReference type="ChEBI" id="CHEBI:58315"/>
        <dbReference type="ChEBI" id="CHEBI:78442"/>
        <dbReference type="ChEBI" id="CHEBI:78536"/>
        <dbReference type="ChEBI" id="CHEBI:456215"/>
        <dbReference type="EC" id="6.1.1.1"/>
    </reaction>
    <physiologicalReaction direction="left-to-right" evidence="13">
        <dbReference type="Rhea" id="RHEA:10221"/>
    </physiologicalReaction>
</comment>
<dbReference type="NCBIfam" id="NF006330">
    <property type="entry name" value="PRK08560.1"/>
    <property type="match status" value="1"/>
</dbReference>
<gene>
    <name evidence="18" type="ORF">SmJEL517_g05315</name>
</gene>
<keyword evidence="6 15" id="KW-0436">Ligase</keyword>
<dbReference type="InterPro" id="IPR012340">
    <property type="entry name" value="NA-bd_OB-fold"/>
</dbReference>
<dbReference type="GO" id="GO:0004831">
    <property type="term" value="F:tyrosine-tRNA ligase activity"/>
    <property type="evidence" value="ECO:0007669"/>
    <property type="project" value="UniProtKB-EC"/>
</dbReference>
<dbReference type="InterPro" id="IPR050489">
    <property type="entry name" value="Tyr-tRNA_synthase"/>
</dbReference>
<sequence length="564" mass="61836">MLALLYALQSILPAPGGTSTTPPSADIEQGSLVNMDVAETNSTHLTAAQKYELITRNLPEVLGGPEIKKVLDTRDLSLYWGTASTGKPHIGYFVPMTKIADFLQAGCHVTVLVADLHAYLDNMKAPWELLRLRVQYYTEIIKAMLMSMGVPIDKLRFVTGTSYQLSREYTLDVYRLAAIMTEHDAKKAGAEVVKQVESPLLSGLLYPGLQALDEEYLKVDAQFGGVDQRKIFVLAEQYLPKLGYKKRAHLMNTMVGGLSGSKMSSSEPDSKVDLLDDADTVIRKLGKAFCEEGNITENPILQFIKVVLFPVASLKSPNPVFSVKRPEKFGGDVDFHSYEELEVAFKDKKLHPGDLKKASAMAFNELLEPIRNIFKSPELVKLTAEAYPAPKPKVADDVSKLGKLWYLVVGKIVSIKPHPEADTLYIEQIDLGEEKPRTIVSGLAKYIPIEDLQNRLVVVAANLKPAKLRGVLSEGMVLAASNADKTIVELVDPPAGTPVGERIVFDGFEHAPEAEIKPKLKIWEKVSLHFKTSEDGVCVYKDGVVFGTSLGPCSVVSLKGAAIS</sequence>
<dbReference type="Pfam" id="PF01588">
    <property type="entry name" value="tRNA_bind"/>
    <property type="match status" value="1"/>
</dbReference>
<evidence type="ECO:0000256" key="4">
    <source>
        <dbReference type="ARBA" id="ARBA00022490"/>
    </source>
</evidence>
<keyword evidence="10 15" id="KW-0648">Protein biosynthesis</keyword>
<dbReference type="EMBL" id="QEAO01000047">
    <property type="protein sequence ID" value="TPX31301.1"/>
    <property type="molecule type" value="Genomic_DNA"/>
</dbReference>
<protein>
    <recommendedName>
        <fullName evidence="15">Tyrosine--tRNA ligase</fullName>
        <ecNumber evidence="15">6.1.1.1</ecNumber>
    </recommendedName>
    <alternativeName>
        <fullName evidence="15">Tyrosyl-tRNA synthetase</fullName>
    </alternativeName>
</protein>
<evidence type="ECO:0000256" key="10">
    <source>
        <dbReference type="ARBA" id="ARBA00022917"/>
    </source>
</evidence>
<comment type="subcellular location">
    <subcellularLocation>
        <location evidence="2">Cytoplasm</location>
    </subcellularLocation>
    <subcellularLocation>
        <location evidence="1">Nucleus</location>
    </subcellularLocation>
</comment>
<dbReference type="SUPFAM" id="SSF50249">
    <property type="entry name" value="Nucleic acid-binding proteins"/>
    <property type="match status" value="1"/>
</dbReference>
<feature type="chain" id="PRO_5021275754" description="Tyrosine--tRNA ligase" evidence="16">
    <location>
        <begin position="20"/>
        <end position="564"/>
    </location>
</feature>
<evidence type="ECO:0000313" key="18">
    <source>
        <dbReference type="EMBL" id="TPX31301.1"/>
    </source>
</evidence>
<dbReference type="GeneID" id="42006538"/>
<dbReference type="RefSeq" id="XP_031022760.1">
    <property type="nucleotide sequence ID" value="XM_031171241.1"/>
</dbReference>
<dbReference type="PROSITE" id="PS50886">
    <property type="entry name" value="TRBD"/>
    <property type="match status" value="1"/>
</dbReference>
<evidence type="ECO:0000256" key="11">
    <source>
        <dbReference type="ARBA" id="ARBA00023146"/>
    </source>
</evidence>
<proteinExistence type="inferred from homology"/>
<dbReference type="GO" id="GO:0005737">
    <property type="term" value="C:cytoplasm"/>
    <property type="evidence" value="ECO:0007669"/>
    <property type="project" value="UniProtKB-SubCell"/>
</dbReference>
<dbReference type="FunFam" id="1.10.240.10:FF:000004">
    <property type="entry name" value="Tyrosine--tRNA ligase"/>
    <property type="match status" value="1"/>
</dbReference>
<evidence type="ECO:0000256" key="14">
    <source>
        <dbReference type="PROSITE-ProRule" id="PRU00209"/>
    </source>
</evidence>
<dbReference type="PRINTS" id="PR01040">
    <property type="entry name" value="TRNASYNTHTYR"/>
</dbReference>
<dbReference type="GO" id="GO:0005634">
    <property type="term" value="C:nucleus"/>
    <property type="evidence" value="ECO:0007669"/>
    <property type="project" value="UniProtKB-SubCell"/>
</dbReference>
<keyword evidence="19" id="KW-1185">Reference proteome</keyword>
<keyword evidence="4" id="KW-0963">Cytoplasm</keyword>
<dbReference type="OrthoDB" id="197206at2759"/>
<organism evidence="18 19">
    <name type="scientific">Synchytrium microbalum</name>
    <dbReference type="NCBI Taxonomy" id="1806994"/>
    <lineage>
        <taxon>Eukaryota</taxon>
        <taxon>Fungi</taxon>
        <taxon>Fungi incertae sedis</taxon>
        <taxon>Chytridiomycota</taxon>
        <taxon>Chytridiomycota incertae sedis</taxon>
        <taxon>Chytridiomycetes</taxon>
        <taxon>Synchytriales</taxon>
        <taxon>Synchytriaceae</taxon>
        <taxon>Synchytrium</taxon>
    </lineage>
</organism>
<dbReference type="GO" id="GO:0006950">
    <property type="term" value="P:response to stress"/>
    <property type="evidence" value="ECO:0007669"/>
    <property type="project" value="UniProtKB-ARBA"/>
</dbReference>
<dbReference type="GO" id="GO:0005524">
    <property type="term" value="F:ATP binding"/>
    <property type="evidence" value="ECO:0007669"/>
    <property type="project" value="UniProtKB-KW"/>
</dbReference>
<keyword evidence="5 14" id="KW-0820">tRNA-binding</keyword>
<comment type="similarity">
    <text evidence="3 15">Belongs to the class-I aminoacyl-tRNA synthetase family.</text>
</comment>
<dbReference type="Gene3D" id="3.40.50.620">
    <property type="entry name" value="HUPs"/>
    <property type="match status" value="1"/>
</dbReference>
<evidence type="ECO:0000259" key="17">
    <source>
        <dbReference type="PROSITE" id="PS50886"/>
    </source>
</evidence>
<dbReference type="AlphaFoldDB" id="A0A507BVY8"/>
<evidence type="ECO:0000256" key="13">
    <source>
        <dbReference type="ARBA" id="ARBA00048400"/>
    </source>
</evidence>
<dbReference type="SUPFAM" id="SSF52374">
    <property type="entry name" value="Nucleotidylyl transferase"/>
    <property type="match status" value="1"/>
</dbReference>
<evidence type="ECO:0000313" key="19">
    <source>
        <dbReference type="Proteomes" id="UP000319731"/>
    </source>
</evidence>
<evidence type="ECO:0000256" key="12">
    <source>
        <dbReference type="ARBA" id="ARBA00023242"/>
    </source>
</evidence>
<evidence type="ECO:0000256" key="1">
    <source>
        <dbReference type="ARBA" id="ARBA00004123"/>
    </source>
</evidence>
<dbReference type="CDD" id="cd02799">
    <property type="entry name" value="tRNA_bind_EMAP-II_like"/>
    <property type="match status" value="1"/>
</dbReference>
<dbReference type="PANTHER" id="PTHR46264">
    <property type="entry name" value="TYROSINE-TRNA LIGASE"/>
    <property type="match status" value="1"/>
</dbReference>
<evidence type="ECO:0000256" key="15">
    <source>
        <dbReference type="RuleBase" id="RU361234"/>
    </source>
</evidence>
<keyword evidence="11 15" id="KW-0030">Aminoacyl-tRNA synthetase</keyword>
<keyword evidence="9 14" id="KW-0694">RNA-binding</keyword>
<evidence type="ECO:0000256" key="6">
    <source>
        <dbReference type="ARBA" id="ARBA00022598"/>
    </source>
</evidence>
<dbReference type="GO" id="GO:0000049">
    <property type="term" value="F:tRNA binding"/>
    <property type="evidence" value="ECO:0007669"/>
    <property type="project" value="UniProtKB-UniRule"/>
</dbReference>
<name>A0A507BVY8_9FUNG</name>
<evidence type="ECO:0000256" key="16">
    <source>
        <dbReference type="SAM" id="SignalP"/>
    </source>
</evidence>
<keyword evidence="16" id="KW-0732">Signal</keyword>
<dbReference type="PANTHER" id="PTHR46264:SF4">
    <property type="entry name" value="TYROSINE--TRNA LIGASE, CYTOPLASMIC"/>
    <property type="match status" value="1"/>
</dbReference>